<gene>
    <name evidence="7" type="ORF">ISU10_08975</name>
</gene>
<dbReference type="InterPro" id="IPR016156">
    <property type="entry name" value="FAD/NAD-linked_Rdtase_dimer_sf"/>
</dbReference>
<dbReference type="PANTHER" id="PTHR43557:SF2">
    <property type="entry name" value="RIESKE DOMAIN-CONTAINING PROTEIN-RELATED"/>
    <property type="match status" value="1"/>
</dbReference>
<keyword evidence="2" id="KW-0285">Flavoprotein</keyword>
<proteinExistence type="predicted"/>
<keyword evidence="3" id="KW-0274">FAD</keyword>
<evidence type="ECO:0000256" key="2">
    <source>
        <dbReference type="ARBA" id="ARBA00022630"/>
    </source>
</evidence>
<feature type="domain" description="FAD/NAD(P)-binding" evidence="5">
    <location>
        <begin position="11"/>
        <end position="308"/>
    </location>
</feature>
<accession>A0A930VLP1</accession>
<dbReference type="SUPFAM" id="SSF55424">
    <property type="entry name" value="FAD/NAD-linked reductases, dimerisation (C-terminal) domain"/>
    <property type="match status" value="1"/>
</dbReference>
<evidence type="ECO:0000256" key="1">
    <source>
        <dbReference type="ARBA" id="ARBA00001974"/>
    </source>
</evidence>
<reference evidence="7" key="1">
    <citation type="submission" date="2020-11" db="EMBL/GenBank/DDBJ databases">
        <title>Nocardioides cynanchi sp. nov., isolated from soil of rhizosphere of Cynanchum wilfordii.</title>
        <authorList>
            <person name="Lee J.-S."/>
            <person name="Suh M.K."/>
            <person name="Kim J.-S."/>
        </authorList>
    </citation>
    <scope>NUCLEOTIDE SEQUENCE</scope>
    <source>
        <strain evidence="7">KCTC 19276</strain>
    </source>
</reference>
<dbReference type="InterPro" id="IPR050446">
    <property type="entry name" value="FAD-oxidoreductase/Apoptosis"/>
</dbReference>
<keyword evidence="8" id="KW-1185">Reference proteome</keyword>
<sequence length="403" mass="42826">MAPDSTKSAPIVVVGGGLAAGTLVTELREGGYDGPLAVYTDEAHPPYERPPLSKDFLLDKGPLSNALVHPQDWYAEHRVDLHTSTPVTAIDPAHHQLTAAGDTTSYSQLVLATGSRARHLPLADDSGAEVHYLRQWGDAERLRAALTEGSRLAIIGGGWIGLEVASAARSHGVEVVILEMAPQPLHAVLGDEVASLFADLHRAHGVDVRTGVKIGGIRSTGDSTEVDVDGETVTVDRLLVGIGAVPDVSLAEAAGLTVDKQSGGVRTDSRLRTSADGVWAIGDIANADHPVLGRALRVEHWDTAIQHAKVVAQNLLGNDTEHEALPYFFTDQYDLGMEYVGNPGPEGFDQVVVRGRTGDHDGGQFTAWWLRGGRVVAGMHVNDWDAIDHIRSVVGTVVDVADL</sequence>
<evidence type="ECO:0000256" key="4">
    <source>
        <dbReference type="ARBA" id="ARBA00023002"/>
    </source>
</evidence>
<dbReference type="InterPro" id="IPR036188">
    <property type="entry name" value="FAD/NAD-bd_sf"/>
</dbReference>
<dbReference type="SUPFAM" id="SSF51905">
    <property type="entry name" value="FAD/NAD(P)-binding domain"/>
    <property type="match status" value="2"/>
</dbReference>
<dbReference type="PRINTS" id="PR00368">
    <property type="entry name" value="FADPNR"/>
</dbReference>
<keyword evidence="4" id="KW-0560">Oxidoreductase</keyword>
<evidence type="ECO:0000259" key="6">
    <source>
        <dbReference type="Pfam" id="PF14759"/>
    </source>
</evidence>
<evidence type="ECO:0000259" key="5">
    <source>
        <dbReference type="Pfam" id="PF07992"/>
    </source>
</evidence>
<dbReference type="AlphaFoldDB" id="A0A930VLP1"/>
<dbReference type="PANTHER" id="PTHR43557">
    <property type="entry name" value="APOPTOSIS-INDUCING FACTOR 1"/>
    <property type="match status" value="1"/>
</dbReference>
<dbReference type="Proteomes" id="UP000660668">
    <property type="component" value="Unassembled WGS sequence"/>
</dbReference>
<evidence type="ECO:0000256" key="3">
    <source>
        <dbReference type="ARBA" id="ARBA00022827"/>
    </source>
</evidence>
<dbReference type="Gene3D" id="3.50.50.60">
    <property type="entry name" value="FAD/NAD(P)-binding domain"/>
    <property type="match status" value="2"/>
</dbReference>
<feature type="domain" description="Reductase C-terminal" evidence="6">
    <location>
        <begin position="327"/>
        <end position="394"/>
    </location>
</feature>
<comment type="cofactor">
    <cofactor evidence="1">
        <name>FAD</name>
        <dbReference type="ChEBI" id="CHEBI:57692"/>
    </cofactor>
</comment>
<comment type="caution">
    <text evidence="7">The sequence shown here is derived from an EMBL/GenBank/DDBJ whole genome shotgun (WGS) entry which is preliminary data.</text>
</comment>
<dbReference type="GO" id="GO:0016651">
    <property type="term" value="F:oxidoreductase activity, acting on NAD(P)H"/>
    <property type="evidence" value="ECO:0007669"/>
    <property type="project" value="TreeGrafter"/>
</dbReference>
<dbReference type="Pfam" id="PF14759">
    <property type="entry name" value="Reductase_C"/>
    <property type="match status" value="1"/>
</dbReference>
<dbReference type="Pfam" id="PF07992">
    <property type="entry name" value="Pyr_redox_2"/>
    <property type="match status" value="1"/>
</dbReference>
<dbReference type="Gene3D" id="3.30.390.30">
    <property type="match status" value="1"/>
</dbReference>
<dbReference type="RefSeq" id="WP_194696052.1">
    <property type="nucleotide sequence ID" value="NZ_JADKPO010000010.1"/>
</dbReference>
<evidence type="ECO:0000313" key="7">
    <source>
        <dbReference type="EMBL" id="MBF4767896.1"/>
    </source>
</evidence>
<dbReference type="EMBL" id="JADKPO010000010">
    <property type="protein sequence ID" value="MBF4767896.1"/>
    <property type="molecule type" value="Genomic_DNA"/>
</dbReference>
<evidence type="ECO:0000313" key="8">
    <source>
        <dbReference type="Proteomes" id="UP000660668"/>
    </source>
</evidence>
<dbReference type="InterPro" id="IPR028202">
    <property type="entry name" value="Reductase_C"/>
</dbReference>
<dbReference type="InterPro" id="IPR023753">
    <property type="entry name" value="FAD/NAD-binding_dom"/>
</dbReference>
<organism evidence="7 8">
    <name type="scientific">Nocardioides agariphilus</name>
    <dbReference type="NCBI Taxonomy" id="433664"/>
    <lineage>
        <taxon>Bacteria</taxon>
        <taxon>Bacillati</taxon>
        <taxon>Actinomycetota</taxon>
        <taxon>Actinomycetes</taxon>
        <taxon>Propionibacteriales</taxon>
        <taxon>Nocardioidaceae</taxon>
        <taxon>Nocardioides</taxon>
    </lineage>
</organism>
<dbReference type="PRINTS" id="PR00411">
    <property type="entry name" value="PNDRDTASEI"/>
</dbReference>
<dbReference type="GO" id="GO:0005737">
    <property type="term" value="C:cytoplasm"/>
    <property type="evidence" value="ECO:0007669"/>
    <property type="project" value="TreeGrafter"/>
</dbReference>
<name>A0A930VLP1_9ACTN</name>
<protein>
    <submittedName>
        <fullName evidence="7">NAD(P)/FAD-dependent oxidoreductase</fullName>
    </submittedName>
</protein>